<dbReference type="SUPFAM" id="SSF52091">
    <property type="entry name" value="SpoIIaa-like"/>
    <property type="match status" value="1"/>
</dbReference>
<accession>A0A0J7MYU8</accession>
<reference evidence="1 2" key="1">
    <citation type="submission" date="2015-04" db="EMBL/GenBank/DDBJ databases">
        <title>Lasius niger genome sequencing.</title>
        <authorList>
            <person name="Konorov E.A."/>
            <person name="Nikitin M.A."/>
            <person name="Kirill M.V."/>
            <person name="Chang P."/>
        </authorList>
    </citation>
    <scope>NUCLEOTIDE SEQUENCE [LARGE SCALE GENOMIC DNA]</scope>
    <source>
        <tissue evidence="1">Whole</tissue>
    </source>
</reference>
<dbReference type="Proteomes" id="UP000036403">
    <property type="component" value="Unassembled WGS sequence"/>
</dbReference>
<protein>
    <submittedName>
        <fullName evidence="1">Sodium-independent sulfate anion transporter</fullName>
    </submittedName>
</protein>
<dbReference type="InterPro" id="IPR036513">
    <property type="entry name" value="STAS_dom_sf"/>
</dbReference>
<organism evidence="1 2">
    <name type="scientific">Lasius niger</name>
    <name type="common">Black garden ant</name>
    <dbReference type="NCBI Taxonomy" id="67767"/>
    <lineage>
        <taxon>Eukaryota</taxon>
        <taxon>Metazoa</taxon>
        <taxon>Ecdysozoa</taxon>
        <taxon>Arthropoda</taxon>
        <taxon>Hexapoda</taxon>
        <taxon>Insecta</taxon>
        <taxon>Pterygota</taxon>
        <taxon>Neoptera</taxon>
        <taxon>Endopterygota</taxon>
        <taxon>Hymenoptera</taxon>
        <taxon>Apocrita</taxon>
        <taxon>Aculeata</taxon>
        <taxon>Formicoidea</taxon>
        <taxon>Formicidae</taxon>
        <taxon>Formicinae</taxon>
        <taxon>Lasius</taxon>
        <taxon>Lasius</taxon>
    </lineage>
</organism>
<evidence type="ECO:0000313" key="1">
    <source>
        <dbReference type="EMBL" id="KMQ85620.1"/>
    </source>
</evidence>
<name>A0A0J7MYU8_LASNI</name>
<dbReference type="PaxDb" id="67767-A0A0J7MYU8"/>
<dbReference type="STRING" id="67767.A0A0J7MYU8"/>
<dbReference type="AlphaFoldDB" id="A0A0J7MYU8"/>
<evidence type="ECO:0000313" key="2">
    <source>
        <dbReference type="Proteomes" id="UP000036403"/>
    </source>
</evidence>
<dbReference type="Gene3D" id="3.30.750.24">
    <property type="entry name" value="STAS domain"/>
    <property type="match status" value="1"/>
</dbReference>
<gene>
    <name evidence="1" type="ORF">RF55_15708</name>
</gene>
<proteinExistence type="predicted"/>
<comment type="caution">
    <text evidence="1">The sequence shown here is derived from an EMBL/GenBank/DDBJ whole genome shotgun (WGS) entry which is preliminary data.</text>
</comment>
<sequence>MRLSGESECNVILDCKNLKRIDVTVAKNVKLLAKDLSVRGQSIVFSNCCENVDATLKIVAPELLNVKEDRGNRD</sequence>
<dbReference type="OrthoDB" id="288203at2759"/>
<dbReference type="EMBL" id="LBMM01013477">
    <property type="protein sequence ID" value="KMQ85620.1"/>
    <property type="molecule type" value="Genomic_DNA"/>
</dbReference>
<keyword evidence="2" id="KW-1185">Reference proteome</keyword>